<reference evidence="1 2" key="1">
    <citation type="journal article" date="2020" name="BMC Genomics">
        <title>Intraspecific diversification of the crop wild relative Brassica cretica Lam. using demographic model selection.</title>
        <authorList>
            <person name="Kioukis A."/>
            <person name="Michalopoulou V.A."/>
            <person name="Briers L."/>
            <person name="Pirintsos S."/>
            <person name="Studholme D.J."/>
            <person name="Pavlidis P."/>
            <person name="Sarris P.F."/>
        </authorList>
    </citation>
    <scope>NUCLEOTIDE SEQUENCE [LARGE SCALE GENOMIC DNA]</scope>
    <source>
        <strain evidence="2">cv. PFS-1207/04</strain>
    </source>
</reference>
<proteinExistence type="predicted"/>
<organism evidence="1 2">
    <name type="scientific">Brassica cretica</name>
    <name type="common">Mustard</name>
    <dbReference type="NCBI Taxonomy" id="69181"/>
    <lineage>
        <taxon>Eukaryota</taxon>
        <taxon>Viridiplantae</taxon>
        <taxon>Streptophyta</taxon>
        <taxon>Embryophyta</taxon>
        <taxon>Tracheophyta</taxon>
        <taxon>Spermatophyta</taxon>
        <taxon>Magnoliopsida</taxon>
        <taxon>eudicotyledons</taxon>
        <taxon>Gunneridae</taxon>
        <taxon>Pentapetalae</taxon>
        <taxon>rosids</taxon>
        <taxon>malvids</taxon>
        <taxon>Brassicales</taxon>
        <taxon>Brassicaceae</taxon>
        <taxon>Brassiceae</taxon>
        <taxon>Brassica</taxon>
    </lineage>
</organism>
<dbReference type="Proteomes" id="UP000266723">
    <property type="component" value="Unassembled WGS sequence"/>
</dbReference>
<sequence>MTLIPRMCDEKSIEYEVKCKGTSKPFSKVRVILTGLEFYWIGDGPVEQKRQKTVQFGDFHAGQSEVTVPDRAEQCDCMFPIFMEIKILFRDLP</sequence>
<protein>
    <submittedName>
        <fullName evidence="1">Uncharacterized protein</fullName>
    </submittedName>
</protein>
<evidence type="ECO:0000313" key="2">
    <source>
        <dbReference type="Proteomes" id="UP000266723"/>
    </source>
</evidence>
<dbReference type="EMBL" id="QGKV02000759">
    <property type="protein sequence ID" value="KAF3564308.1"/>
    <property type="molecule type" value="Genomic_DNA"/>
</dbReference>
<comment type="caution">
    <text evidence="1">The sequence shown here is derived from an EMBL/GenBank/DDBJ whole genome shotgun (WGS) entry which is preliminary data.</text>
</comment>
<keyword evidence="2" id="KW-1185">Reference proteome</keyword>
<evidence type="ECO:0000313" key="1">
    <source>
        <dbReference type="EMBL" id="KAF3564308.1"/>
    </source>
</evidence>
<gene>
    <name evidence="1" type="ORF">DY000_02014837</name>
</gene>
<name>A0ABQ7CW25_BRACR</name>
<accession>A0ABQ7CW25</accession>